<gene>
    <name evidence="3" type="ORF">Acr_03g0017750</name>
</gene>
<keyword evidence="2" id="KW-0472">Membrane</keyword>
<dbReference type="OrthoDB" id="1847170at2759"/>
<comment type="caution">
    <text evidence="3">The sequence shown here is derived from an EMBL/GenBank/DDBJ whole genome shotgun (WGS) entry which is preliminary data.</text>
</comment>
<dbReference type="InterPro" id="IPR002110">
    <property type="entry name" value="Ankyrin_rpt"/>
</dbReference>
<dbReference type="PANTHER" id="PTHR24121">
    <property type="entry name" value="NO MECHANORECEPTOR POTENTIAL C, ISOFORM D-RELATED"/>
    <property type="match status" value="1"/>
</dbReference>
<feature type="repeat" description="ANK" evidence="1">
    <location>
        <begin position="65"/>
        <end position="97"/>
    </location>
</feature>
<accession>A0A7J0EEU3</accession>
<evidence type="ECO:0000313" key="4">
    <source>
        <dbReference type="Proteomes" id="UP000585474"/>
    </source>
</evidence>
<protein>
    <recommendedName>
        <fullName evidence="5">Ankyrin repeat family protein</fullName>
    </recommendedName>
</protein>
<dbReference type="EMBL" id="BJWL01000003">
    <property type="protein sequence ID" value="GFY85001.1"/>
    <property type="molecule type" value="Genomic_DNA"/>
</dbReference>
<dbReference type="Proteomes" id="UP000585474">
    <property type="component" value="Unassembled WGS sequence"/>
</dbReference>
<keyword evidence="1" id="KW-0040">ANK repeat</keyword>
<keyword evidence="4" id="KW-1185">Reference proteome</keyword>
<dbReference type="SUPFAM" id="SSF48403">
    <property type="entry name" value="Ankyrin repeat"/>
    <property type="match status" value="1"/>
</dbReference>
<keyword evidence="2" id="KW-0812">Transmembrane</keyword>
<reference evidence="3 4" key="1">
    <citation type="submission" date="2019-07" db="EMBL/GenBank/DDBJ databases">
        <title>De Novo Assembly of kiwifruit Actinidia rufa.</title>
        <authorList>
            <person name="Sugita-Konishi S."/>
            <person name="Sato K."/>
            <person name="Mori E."/>
            <person name="Abe Y."/>
            <person name="Kisaki G."/>
            <person name="Hamano K."/>
            <person name="Suezawa K."/>
            <person name="Otani M."/>
            <person name="Fukuda T."/>
            <person name="Manabe T."/>
            <person name="Gomi K."/>
            <person name="Tabuchi M."/>
            <person name="Akimitsu K."/>
            <person name="Kataoka I."/>
        </authorList>
    </citation>
    <scope>NUCLEOTIDE SEQUENCE [LARGE SCALE GENOMIC DNA]</scope>
    <source>
        <strain evidence="4">cv. Fuchu</strain>
    </source>
</reference>
<dbReference type="InterPro" id="IPR036770">
    <property type="entry name" value="Ankyrin_rpt-contain_sf"/>
</dbReference>
<evidence type="ECO:0000256" key="2">
    <source>
        <dbReference type="SAM" id="Phobius"/>
    </source>
</evidence>
<sequence length="537" mass="60240">MDTTLYRAAMEGNIDALIQNKERLENNLTPTNNTVLHVAAQFGHIQCVMEVLNMCPSMYRKVNSRGDTSLHVAAREGHSTIVQALIEYANALDEELENGVGTAKDMMRMTNEERDTALHEAVRNHHSFVVQLLTKEDPEFYHPGNNAEETPLYLAAERGYLGLVFVILETCTAPAYGGPGGRTALHSAVIHNLEDWKPALTKETDVHGWTPLHYAARFGYASRARELLNVDKSVAYLVDKDDKKTALHLAASHGNVRVMEELISYCPDCWEMVDGRGKNILHIAAKEREKEGNQIYLEKFPIQQPNKSERRRWEHTSSSACLLLIVKNTKMQGFTKRGLIKAGANLGWRDVISRDRVEMEAKEQHHVHEEILPMDIRRAADTKSPSLLVSSYQAASMAMKALTESFQDICGNRCYGHDQGQRETNLLAPPLTTAIFIYLVVADDSDGYKLFKHYASTKFLIIISMGAMVLAFITGMYAALPHTLRLANESSPMAKTALVESLVNHFMCLNSPFPRLIYRHNSPPRPSLPSTPSKDLR</sequence>
<organism evidence="3 4">
    <name type="scientific">Actinidia rufa</name>
    <dbReference type="NCBI Taxonomy" id="165716"/>
    <lineage>
        <taxon>Eukaryota</taxon>
        <taxon>Viridiplantae</taxon>
        <taxon>Streptophyta</taxon>
        <taxon>Embryophyta</taxon>
        <taxon>Tracheophyta</taxon>
        <taxon>Spermatophyta</taxon>
        <taxon>Magnoliopsida</taxon>
        <taxon>eudicotyledons</taxon>
        <taxon>Gunneridae</taxon>
        <taxon>Pentapetalae</taxon>
        <taxon>asterids</taxon>
        <taxon>Ericales</taxon>
        <taxon>Actinidiaceae</taxon>
        <taxon>Actinidia</taxon>
    </lineage>
</organism>
<evidence type="ECO:0008006" key="5">
    <source>
        <dbReference type="Google" id="ProtNLM"/>
    </source>
</evidence>
<dbReference type="PANTHER" id="PTHR24121:SF22">
    <property type="entry name" value="PROTEIN ACCELERATED CELL DEATH 6-LIKE"/>
    <property type="match status" value="1"/>
</dbReference>
<dbReference type="SMART" id="SM00248">
    <property type="entry name" value="ANK"/>
    <property type="match status" value="6"/>
</dbReference>
<proteinExistence type="predicted"/>
<feature type="transmembrane region" description="Helical" evidence="2">
    <location>
        <begin position="459"/>
        <end position="480"/>
    </location>
</feature>
<feature type="repeat" description="ANK" evidence="1">
    <location>
        <begin position="242"/>
        <end position="264"/>
    </location>
</feature>
<evidence type="ECO:0000313" key="3">
    <source>
        <dbReference type="EMBL" id="GFY85001.1"/>
    </source>
</evidence>
<dbReference type="Pfam" id="PF00023">
    <property type="entry name" value="Ank"/>
    <property type="match status" value="1"/>
</dbReference>
<dbReference type="Pfam" id="PF12796">
    <property type="entry name" value="Ank_2"/>
    <property type="match status" value="3"/>
</dbReference>
<name>A0A7J0EEU3_9ERIC</name>
<dbReference type="Gene3D" id="1.25.40.20">
    <property type="entry name" value="Ankyrin repeat-containing domain"/>
    <property type="match status" value="3"/>
</dbReference>
<dbReference type="PROSITE" id="PS50088">
    <property type="entry name" value="ANK_REPEAT"/>
    <property type="match status" value="3"/>
</dbReference>
<evidence type="ECO:0000256" key="1">
    <source>
        <dbReference type="PROSITE-ProRule" id="PRU00023"/>
    </source>
</evidence>
<feature type="repeat" description="ANK" evidence="1">
    <location>
        <begin position="207"/>
        <end position="229"/>
    </location>
</feature>
<dbReference type="AlphaFoldDB" id="A0A7J0EEU3"/>
<keyword evidence="2" id="KW-1133">Transmembrane helix</keyword>
<dbReference type="PROSITE" id="PS50297">
    <property type="entry name" value="ANK_REP_REGION"/>
    <property type="match status" value="3"/>
</dbReference>